<gene>
    <name evidence="1" type="ORF">XAT740_LOCUS61556</name>
</gene>
<dbReference type="SUPFAM" id="SSF53098">
    <property type="entry name" value="Ribonuclease H-like"/>
    <property type="match status" value="1"/>
</dbReference>
<dbReference type="PANTHER" id="PTHR47241:SF1">
    <property type="entry name" value="BED-TYPE DOMAIN-CONTAINING PROTEIN"/>
    <property type="match status" value="1"/>
</dbReference>
<sequence>MSSLLGLIERQLTYDVIKRWNSTFYMLKRFIEEKTSISAYLNEKSFKKNLAKAKITNNIDWDMQEQLMLVLEPFEAATRKLALDSLPTMAIVLPVITTLITSLEGGNVESTVITQIKQGLHCSLEERFKKAFDDKIVLLATILDPRWKNFTFLQSSSYQNHPKTAASLTKLNAFDAKLLAYIHLHDEHLLGMSSTRKSYESDSEHNVTSQNILDFLDMMVTTQPVTNSVGTDP</sequence>
<accession>A0A816HB77</accession>
<evidence type="ECO:0000313" key="2">
    <source>
        <dbReference type="Proteomes" id="UP000663828"/>
    </source>
</evidence>
<dbReference type="InterPro" id="IPR012337">
    <property type="entry name" value="RNaseH-like_sf"/>
</dbReference>
<dbReference type="AlphaFoldDB" id="A0A816HB77"/>
<feature type="non-terminal residue" evidence="1">
    <location>
        <position position="1"/>
    </location>
</feature>
<proteinExistence type="predicted"/>
<dbReference type="GO" id="GO:0005634">
    <property type="term" value="C:nucleus"/>
    <property type="evidence" value="ECO:0007669"/>
    <property type="project" value="TreeGrafter"/>
</dbReference>
<protein>
    <submittedName>
        <fullName evidence="1">Uncharacterized protein</fullName>
    </submittedName>
</protein>
<dbReference type="PANTHER" id="PTHR47241">
    <property type="entry name" value="FINGER PROTEIN, PUTATIVE-RELATED"/>
    <property type="match status" value="1"/>
</dbReference>
<dbReference type="Proteomes" id="UP000663828">
    <property type="component" value="Unassembled WGS sequence"/>
</dbReference>
<evidence type="ECO:0000313" key="1">
    <source>
        <dbReference type="EMBL" id="CAF1684693.1"/>
    </source>
</evidence>
<dbReference type="InterPro" id="IPR052865">
    <property type="entry name" value="Zinc_finger_BED"/>
</dbReference>
<comment type="caution">
    <text evidence="1">The sequence shown here is derived from an EMBL/GenBank/DDBJ whole genome shotgun (WGS) entry which is preliminary data.</text>
</comment>
<name>A0A816HB77_ADIRI</name>
<organism evidence="1 2">
    <name type="scientific">Adineta ricciae</name>
    <name type="common">Rotifer</name>
    <dbReference type="NCBI Taxonomy" id="249248"/>
    <lineage>
        <taxon>Eukaryota</taxon>
        <taxon>Metazoa</taxon>
        <taxon>Spiralia</taxon>
        <taxon>Gnathifera</taxon>
        <taxon>Rotifera</taxon>
        <taxon>Eurotatoria</taxon>
        <taxon>Bdelloidea</taxon>
        <taxon>Adinetida</taxon>
        <taxon>Adinetidae</taxon>
        <taxon>Adineta</taxon>
    </lineage>
</organism>
<reference evidence="1" key="1">
    <citation type="submission" date="2021-02" db="EMBL/GenBank/DDBJ databases">
        <authorList>
            <person name="Nowell W R."/>
        </authorList>
    </citation>
    <scope>NUCLEOTIDE SEQUENCE</scope>
</reference>
<dbReference type="EMBL" id="CAJNOR010016292">
    <property type="protein sequence ID" value="CAF1684693.1"/>
    <property type="molecule type" value="Genomic_DNA"/>
</dbReference>
<keyword evidence="2" id="KW-1185">Reference proteome</keyword>